<reference evidence="1" key="1">
    <citation type="journal article" date="2022" name="J Environ Chem Eng">
        <title>Biodegradation of petroleum oil using a constructed nonpathogenic and heavy metal-tolerant bacterial consortium isolated from marine sponges.</title>
        <authorList>
            <person name="Dechsakulwatana C."/>
            <person name="Rungsihiranrut A."/>
            <person name="Muangchinda C."/>
            <person name="Ningthoujam R."/>
            <person name="Klankeo P."/>
            <person name="Pinyakong O."/>
        </authorList>
    </citation>
    <scope>NUCLEOTIDE SEQUENCE</scope>
    <source>
        <strain evidence="1">TL01-2</strain>
    </source>
</reference>
<evidence type="ECO:0000313" key="2">
    <source>
        <dbReference type="Proteomes" id="UP001269400"/>
    </source>
</evidence>
<sequence>MERIETGEIFTILDENDQEQDIEVLGKMTIEGQDYIAVAFVEEVLIETEEEIDVFFLKIEDDGEWSSIEDDDEFEKVSAVFEEMTSA</sequence>
<dbReference type="EMBL" id="JAPTGD010000001">
    <property type="protein sequence ID" value="MDU9690720.1"/>
    <property type="molecule type" value="Genomic_DNA"/>
</dbReference>
<dbReference type="AlphaFoldDB" id="A0AAX6N4V9"/>
<dbReference type="Proteomes" id="UP001269400">
    <property type="component" value="Unassembled WGS sequence"/>
</dbReference>
<dbReference type="InterPro" id="IPR009711">
    <property type="entry name" value="UPF0473"/>
</dbReference>
<protein>
    <submittedName>
        <fullName evidence="1">DUF1292 domain-containing protein</fullName>
    </submittedName>
</protein>
<reference evidence="1" key="2">
    <citation type="submission" date="2022-12" db="EMBL/GenBank/DDBJ databases">
        <authorList>
            <person name="Dechsakulwatana C."/>
            <person name="Rungsihiranrut A."/>
            <person name="Muangchinda C."/>
            <person name="Ningthoujam R."/>
            <person name="Klankeo P."/>
            <person name="Pinyakong O."/>
        </authorList>
    </citation>
    <scope>NUCLEOTIDE SEQUENCE</scope>
    <source>
        <strain evidence="1">TL01-2</strain>
    </source>
</reference>
<comment type="caution">
    <text evidence="1">The sequence shown here is derived from an EMBL/GenBank/DDBJ whole genome shotgun (WGS) entry which is preliminary data.</text>
</comment>
<dbReference type="RefSeq" id="WP_115653889.1">
    <property type="nucleotide sequence ID" value="NZ_JAIVKS010000001.1"/>
</dbReference>
<proteinExistence type="predicted"/>
<organism evidence="1 2">
    <name type="scientific">Priestia aryabhattai</name>
    <name type="common">Bacillus aryabhattai</name>
    <dbReference type="NCBI Taxonomy" id="412384"/>
    <lineage>
        <taxon>Bacteria</taxon>
        <taxon>Bacillati</taxon>
        <taxon>Bacillota</taxon>
        <taxon>Bacilli</taxon>
        <taxon>Bacillales</taxon>
        <taxon>Bacillaceae</taxon>
        <taxon>Priestia</taxon>
    </lineage>
</organism>
<accession>A0AAX6N4V9</accession>
<evidence type="ECO:0000313" key="1">
    <source>
        <dbReference type="EMBL" id="MDU9690720.1"/>
    </source>
</evidence>
<gene>
    <name evidence="1" type="ORF">O0Q50_06045</name>
</gene>
<dbReference type="Pfam" id="PF06949">
    <property type="entry name" value="DUF1292"/>
    <property type="match status" value="1"/>
</dbReference>
<name>A0AAX6N4V9_PRIAR</name>